<dbReference type="RefSeq" id="WP_209462112.1">
    <property type="nucleotide sequence ID" value="NZ_CP110224.1"/>
</dbReference>
<sequence length="58" mass="6671">MSKRDSKTQDNFKTQDNLKEDKKGIAAVQNQLNDSYQSGVVDQLDNNKAIHTYNNRSR</sequence>
<reference evidence="2 3" key="1">
    <citation type="submission" date="2021-03" db="EMBL/GenBank/DDBJ databases">
        <title>Genomic Encyclopedia of Type Strains, Phase IV (KMG-IV): sequencing the most valuable type-strain genomes for metagenomic binning, comparative biology and taxonomic classification.</title>
        <authorList>
            <person name="Goeker M."/>
        </authorList>
    </citation>
    <scope>NUCLEOTIDE SEQUENCE [LARGE SCALE GENOMIC DNA]</scope>
    <source>
        <strain evidence="2 3">DSM 25609</strain>
    </source>
</reference>
<organism evidence="2 3">
    <name type="scientific">Virgibacillus natechei</name>
    <dbReference type="NCBI Taxonomy" id="1216297"/>
    <lineage>
        <taxon>Bacteria</taxon>
        <taxon>Bacillati</taxon>
        <taxon>Bacillota</taxon>
        <taxon>Bacilli</taxon>
        <taxon>Bacillales</taxon>
        <taxon>Bacillaceae</taxon>
        <taxon>Virgibacillus</taxon>
    </lineage>
</organism>
<dbReference type="EMBL" id="JAGGKX010000003">
    <property type="protein sequence ID" value="MBP1968896.1"/>
    <property type="molecule type" value="Genomic_DNA"/>
</dbReference>
<protein>
    <recommendedName>
        <fullName evidence="4">DUF4025 domain-containing protein</fullName>
    </recommendedName>
</protein>
<evidence type="ECO:0000313" key="3">
    <source>
        <dbReference type="Proteomes" id="UP001519345"/>
    </source>
</evidence>
<dbReference type="Proteomes" id="UP001519345">
    <property type="component" value="Unassembled WGS sequence"/>
</dbReference>
<evidence type="ECO:0000256" key="1">
    <source>
        <dbReference type="SAM" id="MobiDB-lite"/>
    </source>
</evidence>
<keyword evidence="3" id="KW-1185">Reference proteome</keyword>
<name>A0ABS4ID89_9BACI</name>
<evidence type="ECO:0008006" key="4">
    <source>
        <dbReference type="Google" id="ProtNLM"/>
    </source>
</evidence>
<comment type="caution">
    <text evidence="2">The sequence shown here is derived from an EMBL/GenBank/DDBJ whole genome shotgun (WGS) entry which is preliminary data.</text>
</comment>
<feature type="region of interest" description="Disordered" evidence="1">
    <location>
        <begin position="1"/>
        <end position="26"/>
    </location>
</feature>
<accession>A0ABS4ID89</accession>
<proteinExistence type="predicted"/>
<evidence type="ECO:0000313" key="2">
    <source>
        <dbReference type="EMBL" id="MBP1968896.1"/>
    </source>
</evidence>
<feature type="compositionally biased region" description="Basic and acidic residues" evidence="1">
    <location>
        <begin position="1"/>
        <end position="10"/>
    </location>
</feature>
<gene>
    <name evidence="2" type="ORF">J2Z83_000990</name>
</gene>